<comment type="caution">
    <text evidence="9">The sequence shown here is derived from an EMBL/GenBank/DDBJ whole genome shotgun (WGS) entry which is preliminary data.</text>
</comment>
<keyword evidence="2" id="KW-0677">Repeat</keyword>
<dbReference type="PANTHER" id="PTHR14699">
    <property type="entry name" value="STI2 PROTEIN-RELATED"/>
    <property type="match status" value="1"/>
</dbReference>
<dbReference type="SUPFAM" id="SSF48452">
    <property type="entry name" value="TPR-like"/>
    <property type="match status" value="3"/>
</dbReference>
<keyword evidence="10" id="KW-1185">Reference proteome</keyword>
<dbReference type="GO" id="GO:0061512">
    <property type="term" value="P:protein localization to cilium"/>
    <property type="evidence" value="ECO:0007669"/>
    <property type="project" value="TreeGrafter"/>
</dbReference>
<proteinExistence type="inferred from homology"/>
<evidence type="ECO:0000256" key="2">
    <source>
        <dbReference type="ARBA" id="ARBA00022737"/>
    </source>
</evidence>
<reference evidence="9" key="1">
    <citation type="submission" date="2023-08" db="EMBL/GenBank/DDBJ databases">
        <authorList>
            <person name="Chen Y."/>
            <person name="Shah S."/>
            <person name="Dougan E. K."/>
            <person name="Thang M."/>
            <person name="Chan C."/>
        </authorList>
    </citation>
    <scope>NUCLEOTIDE SEQUENCE</scope>
</reference>
<dbReference type="Pfam" id="PF25062">
    <property type="entry name" value="ARM_TT21_N"/>
    <property type="match status" value="1"/>
</dbReference>
<evidence type="ECO:0000313" key="10">
    <source>
        <dbReference type="Proteomes" id="UP001178507"/>
    </source>
</evidence>
<evidence type="ECO:0000256" key="1">
    <source>
        <dbReference type="ARBA" id="ARBA00010935"/>
    </source>
</evidence>
<feature type="repeat" description="TPR" evidence="4">
    <location>
        <begin position="571"/>
        <end position="604"/>
    </location>
</feature>
<feature type="repeat" description="TPR" evidence="4">
    <location>
        <begin position="997"/>
        <end position="1030"/>
    </location>
</feature>
<evidence type="ECO:0000256" key="4">
    <source>
        <dbReference type="PROSITE-ProRule" id="PRU00339"/>
    </source>
</evidence>
<evidence type="ECO:0000256" key="3">
    <source>
        <dbReference type="ARBA" id="ARBA00022803"/>
    </source>
</evidence>
<comment type="similarity">
    <text evidence="1">Belongs to the TTC21 family.</text>
</comment>
<dbReference type="Gene3D" id="1.25.40.10">
    <property type="entry name" value="Tetratricopeptide repeat domain"/>
    <property type="match status" value="4"/>
</dbReference>
<accession>A0AA36IUP0</accession>
<dbReference type="EMBL" id="CAUJNA010002780">
    <property type="protein sequence ID" value="CAJ1394225.1"/>
    <property type="molecule type" value="Genomic_DNA"/>
</dbReference>
<dbReference type="Pfam" id="PF25058">
    <property type="entry name" value="ARM_TT21"/>
    <property type="match status" value="1"/>
</dbReference>
<evidence type="ECO:0000313" key="9">
    <source>
        <dbReference type="EMBL" id="CAJ1394225.1"/>
    </source>
</evidence>
<dbReference type="InterPro" id="IPR040364">
    <property type="entry name" value="TTC21A/TTC21B"/>
</dbReference>
<evidence type="ECO:0000259" key="7">
    <source>
        <dbReference type="Pfam" id="PF25062"/>
    </source>
</evidence>
<sequence length="1115" mass="123024">MVWVRALRPVRRIACAAARSKHQCPPASSRASGRAFLSLALAAGVSGHLLRSGGHLLLEEEDDEDFAVHKWNLCQPAARGSGSRVFVWGNRACWPASEDQRSPDALRTPTEVPWFEHYALENNCKWEQLSFGPSFGVSRTDSGEIFLWGSATKNGKGRQFAPPRRLVFKEKTDARFHDVQCSESSAGGSVPMFVSSSCGALRPPEDPALPVLRARLEARAAAEEVSYEEAVELMLQAHQEQRPSKGSSAPGPRSVLRELFGSIAQFDGSHRAYALHCEGSTREAIFEAEACLGKRDMGLPFASALAFFHNQLGTVDQDAVRDMNVRASQELHHAPEAAKLLTVRFYTMVGETEKGQEVLGSMDDIDSAAANAVRGWNAFVAGKKVNAASGKTSNAFLEQPLGAWRGRCGQFFDAATGSGTELENLDALMGKAKVLEGKRQWAQALDCLNKVIVMHDWFLPALMEKAKTLMMTADWDQALEAAGRLQQQEPNNIEALRLNVLFLLSRESRCDAAAERLQELVAAMQQLEPHNYDLVLSCAQLFSRLAGRHKSILNITFSMMKRVTDAAPEQAKYLTELGYQYMMQAELSKAEQTFHSAVAKDETDVRALFGIINCRVQEGSLDDAEEQLEFLSEIQISVGKSPDLAFLQSLIAWRKRRDAEGALNLLNETLTLHITNFKSAVGYDFFIKLNADFMLEIAREYLQHTISGGDDAAKPGGYLLRGVQVLETLTRFVPGLVPAQVLLAKAKVALNEVDVATRILHQCLRLDPSCADTYLLLARIYHQKDQQNAALQYLEQGLSHDFSVRSHPLYYLVKAEVLSAAGEVDQASKLLEQAMALPGVKSDSKKSAVQLSQADRCSLFTLHVNLLTKLKQLDQASEVVKTAIAEFAGTPEEVKILVANSQLAIEKGEIDQALNMLRTMKPDHPQFAMAKAAMADIYLKHRKDKKAYARCYKAIVDHAPTVQNYLILGDALLSIQEPADAIIAFQQAMDIDSHKDPGLVRKIGKAMMQTHDYDRAIQYYHDALRKKSAQQQESCGKTWRSCTAGSSAGMMPFGSWRKLCRRSWKRASRPPSTGWRPWCSWRGSTATSRTPAPTWAAAPAPCPSAPSASAKRGIC</sequence>
<dbReference type="GO" id="GO:0030991">
    <property type="term" value="C:intraciliary transport particle A"/>
    <property type="evidence" value="ECO:0007669"/>
    <property type="project" value="TreeGrafter"/>
</dbReference>
<dbReference type="Proteomes" id="UP001178507">
    <property type="component" value="Unassembled WGS sequence"/>
</dbReference>
<dbReference type="InterPro" id="IPR011990">
    <property type="entry name" value="TPR-like_helical_dom_sf"/>
</dbReference>
<feature type="domain" description="Tetratricopeptide repeat protein 21A/21B second ARM" evidence="6">
    <location>
        <begin position="516"/>
        <end position="784"/>
    </location>
</feature>
<evidence type="ECO:0000259" key="8">
    <source>
        <dbReference type="Pfam" id="PF25068"/>
    </source>
</evidence>
<dbReference type="PANTHER" id="PTHR14699:SF0">
    <property type="entry name" value="TETRATRICOPEPTIDE REPEAT PROTEIN 21 HOMOLOG"/>
    <property type="match status" value="1"/>
</dbReference>
<evidence type="ECO:0000256" key="5">
    <source>
        <dbReference type="SAM" id="MobiDB-lite"/>
    </source>
</evidence>
<feature type="region of interest" description="Disordered" evidence="5">
    <location>
        <begin position="1090"/>
        <end position="1115"/>
    </location>
</feature>
<feature type="domain" description="Tetratricopeptide repeat protein 21A/21B fourth ARM" evidence="8">
    <location>
        <begin position="999"/>
        <end position="1030"/>
    </location>
</feature>
<dbReference type="GO" id="GO:0035721">
    <property type="term" value="P:intraciliary retrograde transport"/>
    <property type="evidence" value="ECO:0007669"/>
    <property type="project" value="TreeGrafter"/>
</dbReference>
<gene>
    <name evidence="9" type="ORF">EVOR1521_LOCUS18936</name>
</gene>
<feature type="domain" description="Tetratricopeptide repeat protein 21A/21B N-terminal ARM repeat" evidence="7">
    <location>
        <begin position="270"/>
        <end position="479"/>
    </location>
</feature>
<dbReference type="SMART" id="SM00028">
    <property type="entry name" value="TPR"/>
    <property type="match status" value="8"/>
</dbReference>
<evidence type="ECO:0000259" key="6">
    <source>
        <dbReference type="Pfam" id="PF25060"/>
    </source>
</evidence>
<dbReference type="AlphaFoldDB" id="A0AA36IUP0"/>
<dbReference type="InterPro" id="IPR056833">
    <property type="entry name" value="ARM_TT21_N"/>
</dbReference>
<dbReference type="InterPro" id="IPR056832">
    <property type="entry name" value="ARM_TT21_2nd"/>
</dbReference>
<dbReference type="InterPro" id="IPR019734">
    <property type="entry name" value="TPR_rpt"/>
</dbReference>
<organism evidence="9 10">
    <name type="scientific">Effrenium voratum</name>
    <dbReference type="NCBI Taxonomy" id="2562239"/>
    <lineage>
        <taxon>Eukaryota</taxon>
        <taxon>Sar</taxon>
        <taxon>Alveolata</taxon>
        <taxon>Dinophyceae</taxon>
        <taxon>Suessiales</taxon>
        <taxon>Symbiodiniaceae</taxon>
        <taxon>Effrenium</taxon>
    </lineage>
</organism>
<dbReference type="Pfam" id="PF25068">
    <property type="entry name" value="ARM_TT21_4th"/>
    <property type="match status" value="1"/>
</dbReference>
<name>A0AA36IUP0_9DINO</name>
<keyword evidence="3 4" id="KW-0802">TPR repeat</keyword>
<dbReference type="GO" id="GO:0005929">
    <property type="term" value="C:cilium"/>
    <property type="evidence" value="ECO:0007669"/>
    <property type="project" value="GOC"/>
</dbReference>
<dbReference type="PROSITE" id="PS50005">
    <property type="entry name" value="TPR"/>
    <property type="match status" value="2"/>
</dbReference>
<dbReference type="InterPro" id="IPR056836">
    <property type="entry name" value="ARM_TT21_4th"/>
</dbReference>
<dbReference type="Pfam" id="PF25060">
    <property type="entry name" value="ARM_TT21_2nd"/>
    <property type="match status" value="1"/>
</dbReference>
<protein>
    <submittedName>
        <fullName evidence="9">Uncharacterized protein</fullName>
    </submittedName>
</protein>